<name>A0ABP3VKG8_9FLAO</name>
<gene>
    <name evidence="3" type="ORF">GCM10009433_22410</name>
</gene>
<dbReference type="Pfam" id="PF00535">
    <property type="entry name" value="Glycos_transf_2"/>
    <property type="match status" value="1"/>
</dbReference>
<evidence type="ECO:0000256" key="1">
    <source>
        <dbReference type="ARBA" id="ARBA00038494"/>
    </source>
</evidence>
<accession>A0ABP3VKG8</accession>
<dbReference type="Proteomes" id="UP001500185">
    <property type="component" value="Unassembled WGS sequence"/>
</dbReference>
<proteinExistence type="inferred from homology"/>
<comment type="caution">
    <text evidence="3">The sequence shown here is derived from an EMBL/GenBank/DDBJ whole genome shotgun (WGS) entry which is preliminary data.</text>
</comment>
<dbReference type="InterPro" id="IPR001173">
    <property type="entry name" value="Glyco_trans_2-like"/>
</dbReference>
<dbReference type="CDD" id="cd02511">
    <property type="entry name" value="Beta4Glucosyltransferase"/>
    <property type="match status" value="1"/>
</dbReference>
<keyword evidence="4" id="KW-1185">Reference proteome</keyword>
<protein>
    <submittedName>
        <fullName evidence="3">Glycosyltransferase family 2 protein</fullName>
    </submittedName>
</protein>
<dbReference type="SUPFAM" id="SSF53448">
    <property type="entry name" value="Nucleotide-diphospho-sugar transferases"/>
    <property type="match status" value="1"/>
</dbReference>
<dbReference type="EMBL" id="BAAAGG010000021">
    <property type="protein sequence ID" value="GAA0762215.1"/>
    <property type="molecule type" value="Genomic_DNA"/>
</dbReference>
<reference evidence="4" key="1">
    <citation type="journal article" date="2019" name="Int. J. Syst. Evol. Microbiol.">
        <title>The Global Catalogue of Microorganisms (GCM) 10K type strain sequencing project: providing services to taxonomists for standard genome sequencing and annotation.</title>
        <authorList>
            <consortium name="The Broad Institute Genomics Platform"/>
            <consortium name="The Broad Institute Genome Sequencing Center for Infectious Disease"/>
            <person name="Wu L."/>
            <person name="Ma J."/>
        </authorList>
    </citation>
    <scope>NUCLEOTIDE SEQUENCE [LARGE SCALE GENOMIC DNA]</scope>
    <source>
        <strain evidence="4">JCM 16231</strain>
    </source>
</reference>
<comment type="similarity">
    <text evidence="1">Belongs to the glycosyltransferase 2 family. WaaE/KdtX subfamily.</text>
</comment>
<dbReference type="InterPro" id="IPR029044">
    <property type="entry name" value="Nucleotide-diphossugar_trans"/>
</dbReference>
<dbReference type="Gene3D" id="3.90.550.10">
    <property type="entry name" value="Spore Coat Polysaccharide Biosynthesis Protein SpsA, Chain A"/>
    <property type="match status" value="1"/>
</dbReference>
<sequence>MPKISALIITLDEAKNIASVIENITFADEIIVVDSFSEDNTVKIAKSYPNVTVYQNTFIDFTSQRNFALGKANHEWILFLDADERVTEPLKNEILNTIKKKQTADAYFFYRKFMFKGKPLHFSGWQTDKNIRLFKKSKAQYTEERLVHEVLKVKGSKSSMKSKLIHYSYSSYDSYKKKMVNYARLKAKELLQKGIKPNAFHFIIKPTFKFFYDYIIRLGFLDGRKGIIICYLNALSVYKRYPILKEISKN</sequence>
<dbReference type="PANTHER" id="PTHR43630:SF2">
    <property type="entry name" value="GLYCOSYLTRANSFERASE"/>
    <property type="match status" value="1"/>
</dbReference>
<feature type="domain" description="Glycosyltransferase 2-like" evidence="2">
    <location>
        <begin position="5"/>
        <end position="117"/>
    </location>
</feature>
<dbReference type="PANTHER" id="PTHR43630">
    <property type="entry name" value="POLY-BETA-1,6-N-ACETYL-D-GLUCOSAMINE SYNTHASE"/>
    <property type="match status" value="1"/>
</dbReference>
<dbReference type="RefSeq" id="WP_224455101.1">
    <property type="nucleotide sequence ID" value="NZ_BAAAGG010000021.1"/>
</dbReference>
<organism evidence="3 4">
    <name type="scientific">Psychroflexus lacisalsi</name>
    <dbReference type="NCBI Taxonomy" id="503928"/>
    <lineage>
        <taxon>Bacteria</taxon>
        <taxon>Pseudomonadati</taxon>
        <taxon>Bacteroidota</taxon>
        <taxon>Flavobacteriia</taxon>
        <taxon>Flavobacteriales</taxon>
        <taxon>Flavobacteriaceae</taxon>
        <taxon>Psychroflexus</taxon>
    </lineage>
</organism>
<evidence type="ECO:0000313" key="4">
    <source>
        <dbReference type="Proteomes" id="UP001500185"/>
    </source>
</evidence>
<evidence type="ECO:0000313" key="3">
    <source>
        <dbReference type="EMBL" id="GAA0762215.1"/>
    </source>
</evidence>
<evidence type="ECO:0000259" key="2">
    <source>
        <dbReference type="Pfam" id="PF00535"/>
    </source>
</evidence>